<dbReference type="AlphaFoldDB" id="A0AAC9MWZ3"/>
<organism evidence="2 3">
    <name type="scientific">Actinoalloteichus hymeniacidonis</name>
    <dbReference type="NCBI Taxonomy" id="340345"/>
    <lineage>
        <taxon>Bacteria</taxon>
        <taxon>Bacillati</taxon>
        <taxon>Actinomycetota</taxon>
        <taxon>Actinomycetes</taxon>
        <taxon>Pseudonocardiales</taxon>
        <taxon>Pseudonocardiaceae</taxon>
        <taxon>Actinoalloteichus</taxon>
    </lineage>
</organism>
<dbReference type="KEGG" id="ahm:TL08_02420"/>
<evidence type="ECO:0000256" key="1">
    <source>
        <dbReference type="SAM" id="Phobius"/>
    </source>
</evidence>
<keyword evidence="1" id="KW-1133">Transmembrane helix</keyword>
<gene>
    <name evidence="2" type="ORF">TL08_02420</name>
</gene>
<keyword evidence="3" id="KW-1185">Reference proteome</keyword>
<name>A0AAC9MWZ3_9PSEU</name>
<accession>A0AAC9MWZ3</accession>
<keyword evidence="1" id="KW-0472">Membrane</keyword>
<evidence type="ECO:0000313" key="3">
    <source>
        <dbReference type="Proteomes" id="UP000095210"/>
    </source>
</evidence>
<evidence type="ECO:0000313" key="2">
    <source>
        <dbReference type="EMBL" id="AOS61322.1"/>
    </source>
</evidence>
<reference evidence="3" key="1">
    <citation type="submission" date="2016-03" db="EMBL/GenBank/DDBJ databases">
        <title>Complete genome sequence of the type strain Actinoalloteichus hymeniacidonis DSM 45092.</title>
        <authorList>
            <person name="Schaffert L."/>
            <person name="Albersmeier A."/>
            <person name="Winkler A."/>
            <person name="Kalinowski J."/>
            <person name="Zotchev S."/>
            <person name="Ruckert C."/>
        </authorList>
    </citation>
    <scope>NUCLEOTIDE SEQUENCE [LARGE SCALE GENOMIC DNA]</scope>
    <source>
        <strain evidence="3">HPA177(T) (DSM 45092(T))</strain>
    </source>
</reference>
<sequence>MAHSSVMAAAHAPNTVGEPSVRAYRLHQPRRALLAAAELLLAIALAVLAVWLWRTGVVTDTLPAPAGQEPREVSRYLGNRLALSAGSGCLAGVLLLDAIRQWILGTRVDSGIEPEYGPVAPGRPN</sequence>
<dbReference type="Proteomes" id="UP000095210">
    <property type="component" value="Chromosome"/>
</dbReference>
<dbReference type="EMBL" id="CP014859">
    <property type="protein sequence ID" value="AOS61322.1"/>
    <property type="molecule type" value="Genomic_DNA"/>
</dbReference>
<proteinExistence type="predicted"/>
<feature type="transmembrane region" description="Helical" evidence="1">
    <location>
        <begin position="32"/>
        <end position="53"/>
    </location>
</feature>
<keyword evidence="1" id="KW-0812">Transmembrane</keyword>
<protein>
    <submittedName>
        <fullName evidence="2">Uncharacterized protein</fullName>
    </submittedName>
</protein>